<protein>
    <submittedName>
        <fullName evidence="3">Chalcone isomerase family protein</fullName>
    </submittedName>
</protein>
<gene>
    <name evidence="3" type="ORF">OPS25_00575</name>
</gene>
<dbReference type="EMBL" id="JAPFRD010000002">
    <property type="protein sequence ID" value="MCW8106995.1"/>
    <property type="molecule type" value="Genomic_DNA"/>
</dbReference>
<feature type="chain" id="PRO_5046311305" evidence="1">
    <location>
        <begin position="20"/>
        <end position="179"/>
    </location>
</feature>
<dbReference type="GO" id="GO:0016853">
    <property type="term" value="F:isomerase activity"/>
    <property type="evidence" value="ECO:0007669"/>
    <property type="project" value="UniProtKB-KW"/>
</dbReference>
<dbReference type="Proteomes" id="UP001142810">
    <property type="component" value="Unassembled WGS sequence"/>
</dbReference>
<name>A0ABT3P382_9ALTE</name>
<evidence type="ECO:0000259" key="2">
    <source>
        <dbReference type="Pfam" id="PF16036"/>
    </source>
</evidence>
<dbReference type="Pfam" id="PF16036">
    <property type="entry name" value="Chalcone_3"/>
    <property type="match status" value="1"/>
</dbReference>
<accession>A0ABT3P382</accession>
<keyword evidence="1" id="KW-0732">Signal</keyword>
<reference evidence="3" key="1">
    <citation type="submission" date="2022-11" db="EMBL/GenBank/DDBJ databases">
        <title>Alteromonas sp. nov., isolated from sea water of the Qingdao.</title>
        <authorList>
            <person name="Wang Q."/>
        </authorList>
    </citation>
    <scope>NUCLEOTIDE SEQUENCE</scope>
    <source>
        <strain evidence="3">ASW11-7</strain>
    </source>
</reference>
<feature type="signal peptide" evidence="1">
    <location>
        <begin position="1"/>
        <end position="19"/>
    </location>
</feature>
<feature type="domain" description="Chalcone isomerase" evidence="2">
    <location>
        <begin position="38"/>
        <end position="175"/>
    </location>
</feature>
<keyword evidence="3" id="KW-0413">Isomerase</keyword>
<dbReference type="InterPro" id="IPR016087">
    <property type="entry name" value="Chalcone_isomerase"/>
</dbReference>
<dbReference type="RefSeq" id="WP_265615697.1">
    <property type="nucleotide sequence ID" value="NZ_JAPFRD010000002.1"/>
</dbReference>
<evidence type="ECO:0000256" key="1">
    <source>
        <dbReference type="SAM" id="SignalP"/>
    </source>
</evidence>
<evidence type="ECO:0000313" key="3">
    <source>
        <dbReference type="EMBL" id="MCW8106995.1"/>
    </source>
</evidence>
<organism evidence="3 4">
    <name type="scientific">Alteromonas aquimaris</name>
    <dbReference type="NCBI Taxonomy" id="2998417"/>
    <lineage>
        <taxon>Bacteria</taxon>
        <taxon>Pseudomonadati</taxon>
        <taxon>Pseudomonadota</taxon>
        <taxon>Gammaproteobacteria</taxon>
        <taxon>Alteromonadales</taxon>
        <taxon>Alteromonadaceae</taxon>
        <taxon>Alteromonas/Salinimonas group</taxon>
        <taxon>Alteromonas</taxon>
    </lineage>
</organism>
<comment type="caution">
    <text evidence="3">The sequence shown here is derived from an EMBL/GenBank/DDBJ whole genome shotgun (WGS) entry which is preliminary data.</text>
</comment>
<sequence>MKIVNLCFITLMLCITSLAATETRQRLEKALTYVPQAKLVGEGRMRYLFWDIYDASLYSVEGRFRSDKPFALSLSYHRDIAGVEIAQRSIKEIKQQALCASTHLSRWEKMMSDIFPAVSEGDVLTGVRDSQGNARFFYNGREIGVINEPDFTQCFFAIWLDEKTSEPKLRQRLLGNANG</sequence>
<keyword evidence="4" id="KW-1185">Reference proteome</keyword>
<evidence type="ECO:0000313" key="4">
    <source>
        <dbReference type="Proteomes" id="UP001142810"/>
    </source>
</evidence>
<proteinExistence type="predicted"/>